<gene>
    <name evidence="4" type="ORF">C8N24_4102</name>
</gene>
<sequence>MIRPLTDDERDAAVTLWRTCGLTRPWNDPHADFDRALAGPGSTVLGHFEDGALAGTAMVGHDGHRGWVYYLAVDPRDRGRQLGRALMAACEAWLAERGAPKLNVMVRGDNAAARGFYEALGYTLDDVVVYGRRF</sequence>
<dbReference type="Gene3D" id="3.40.630.30">
    <property type="match status" value="1"/>
</dbReference>
<accession>A0A660L2B6</accession>
<reference evidence="4 5" key="1">
    <citation type="submission" date="2018-10" db="EMBL/GenBank/DDBJ databases">
        <title>Genomic Encyclopedia of Archaeal and Bacterial Type Strains, Phase II (KMG-II): from individual species to whole genera.</title>
        <authorList>
            <person name="Goeker M."/>
        </authorList>
    </citation>
    <scope>NUCLEOTIDE SEQUENCE [LARGE SCALE GENOMIC DNA]</scope>
    <source>
        <strain evidence="4 5">DSM 14954</strain>
    </source>
</reference>
<dbReference type="PANTHER" id="PTHR43877">
    <property type="entry name" value="AMINOALKYLPHOSPHONATE N-ACETYLTRANSFERASE-RELATED-RELATED"/>
    <property type="match status" value="1"/>
</dbReference>
<dbReference type="AlphaFoldDB" id="A0A660L2B6"/>
<dbReference type="CDD" id="cd04301">
    <property type="entry name" value="NAT_SF"/>
    <property type="match status" value="1"/>
</dbReference>
<dbReference type="SUPFAM" id="SSF55729">
    <property type="entry name" value="Acyl-CoA N-acyltransferases (Nat)"/>
    <property type="match status" value="1"/>
</dbReference>
<evidence type="ECO:0000313" key="5">
    <source>
        <dbReference type="Proteomes" id="UP000278962"/>
    </source>
</evidence>
<dbReference type="NCBIfam" id="NF002959">
    <property type="entry name" value="PRK03624.1"/>
    <property type="match status" value="1"/>
</dbReference>
<dbReference type="InterPro" id="IPR050832">
    <property type="entry name" value="Bact_Acetyltransf"/>
</dbReference>
<dbReference type="RefSeq" id="WP_121253541.1">
    <property type="nucleotide sequence ID" value="NZ_RBIL01000002.1"/>
</dbReference>
<dbReference type="GO" id="GO:0016747">
    <property type="term" value="F:acyltransferase activity, transferring groups other than amino-acyl groups"/>
    <property type="evidence" value="ECO:0007669"/>
    <property type="project" value="InterPro"/>
</dbReference>
<protein>
    <recommendedName>
        <fullName evidence="3">N-acetyltransferase domain-containing protein</fullName>
    </recommendedName>
</protein>
<dbReference type="Pfam" id="PF00583">
    <property type="entry name" value="Acetyltransf_1"/>
    <property type="match status" value="1"/>
</dbReference>
<dbReference type="InterPro" id="IPR000182">
    <property type="entry name" value="GNAT_dom"/>
</dbReference>
<proteinExistence type="predicted"/>
<comment type="caution">
    <text evidence="4">The sequence shown here is derived from an EMBL/GenBank/DDBJ whole genome shotgun (WGS) entry which is preliminary data.</text>
</comment>
<evidence type="ECO:0000259" key="3">
    <source>
        <dbReference type="PROSITE" id="PS51186"/>
    </source>
</evidence>
<organism evidence="4 5">
    <name type="scientific">Solirubrobacter pauli</name>
    <dbReference type="NCBI Taxonomy" id="166793"/>
    <lineage>
        <taxon>Bacteria</taxon>
        <taxon>Bacillati</taxon>
        <taxon>Actinomycetota</taxon>
        <taxon>Thermoleophilia</taxon>
        <taxon>Solirubrobacterales</taxon>
        <taxon>Solirubrobacteraceae</taxon>
        <taxon>Solirubrobacter</taxon>
    </lineage>
</organism>
<keyword evidence="1" id="KW-0808">Transferase</keyword>
<evidence type="ECO:0000256" key="2">
    <source>
        <dbReference type="ARBA" id="ARBA00023315"/>
    </source>
</evidence>
<dbReference type="PROSITE" id="PS51186">
    <property type="entry name" value="GNAT"/>
    <property type="match status" value="1"/>
</dbReference>
<dbReference type="InterPro" id="IPR016181">
    <property type="entry name" value="Acyl_CoA_acyltransferase"/>
</dbReference>
<dbReference type="Proteomes" id="UP000278962">
    <property type="component" value="Unassembled WGS sequence"/>
</dbReference>
<evidence type="ECO:0000313" key="4">
    <source>
        <dbReference type="EMBL" id="RKQ86093.1"/>
    </source>
</evidence>
<name>A0A660L2B6_9ACTN</name>
<keyword evidence="5" id="KW-1185">Reference proteome</keyword>
<dbReference type="EMBL" id="RBIL01000002">
    <property type="protein sequence ID" value="RKQ86093.1"/>
    <property type="molecule type" value="Genomic_DNA"/>
</dbReference>
<evidence type="ECO:0000256" key="1">
    <source>
        <dbReference type="ARBA" id="ARBA00022679"/>
    </source>
</evidence>
<feature type="domain" description="N-acetyltransferase" evidence="3">
    <location>
        <begin position="1"/>
        <end position="134"/>
    </location>
</feature>
<dbReference type="OrthoDB" id="1821130at2"/>
<keyword evidence="2" id="KW-0012">Acyltransferase</keyword>